<dbReference type="Proteomes" id="UP000251144">
    <property type="component" value="Unassembled WGS sequence"/>
</dbReference>
<gene>
    <name evidence="4" type="ORF">C4N26_10655</name>
</gene>
<dbReference type="RefSeq" id="WP_158401378.1">
    <property type="nucleotide sequence ID" value="NZ_JAQETD010000004.1"/>
</dbReference>
<dbReference type="CDD" id="cd00761">
    <property type="entry name" value="Glyco_tranf_GTA_type"/>
    <property type="match status" value="1"/>
</dbReference>
<dbReference type="Gene3D" id="3.90.550.10">
    <property type="entry name" value="Spore Coat Polysaccharide Biosynthesis Protein SpsA, Chain A"/>
    <property type="match status" value="1"/>
</dbReference>
<dbReference type="SUPFAM" id="SSF53448">
    <property type="entry name" value="Nucleotide-diphospho-sugar transferases"/>
    <property type="match status" value="1"/>
</dbReference>
<comment type="caution">
    <text evidence="4">The sequence shown here is derived from an EMBL/GenBank/DDBJ whole genome shotgun (WGS) entry which is preliminary data.</text>
</comment>
<evidence type="ECO:0000256" key="1">
    <source>
        <dbReference type="ARBA" id="ARBA00022676"/>
    </source>
</evidence>
<dbReference type="PANTHER" id="PTHR22916:SF51">
    <property type="entry name" value="GLYCOSYLTRANSFERASE EPSH-RELATED"/>
    <property type="match status" value="1"/>
</dbReference>
<dbReference type="OrthoDB" id="1640114at2"/>
<dbReference type="InterPro" id="IPR001173">
    <property type="entry name" value="Glyco_trans_2-like"/>
</dbReference>
<dbReference type="InterPro" id="IPR029044">
    <property type="entry name" value="Nucleotide-diphossugar_trans"/>
</dbReference>
<dbReference type="EMBL" id="PRLB01000011">
    <property type="protein sequence ID" value="RAW53397.1"/>
    <property type="molecule type" value="Genomic_DNA"/>
</dbReference>
<keyword evidence="1" id="KW-0328">Glycosyltransferase</keyword>
<evidence type="ECO:0000313" key="5">
    <source>
        <dbReference type="Proteomes" id="UP000251144"/>
    </source>
</evidence>
<name>A0A329TTL0_9FIRM</name>
<reference evidence="4 5" key="1">
    <citation type="submission" date="2018-02" db="EMBL/GenBank/DDBJ databases">
        <title>Complete genome sequencing of Faecalibacterium prausnitzii strains isolated from the human gut.</title>
        <authorList>
            <person name="Fitzgerald B.C."/>
            <person name="Shkoporov A.N."/>
            <person name="Ross P.R."/>
            <person name="Hill C."/>
        </authorList>
    </citation>
    <scope>NUCLEOTIDE SEQUENCE [LARGE SCALE GENOMIC DNA]</scope>
    <source>
        <strain evidence="4 5">APC942/32-1</strain>
    </source>
</reference>
<organism evidence="4 5">
    <name type="scientific">Faecalibacterium prausnitzii</name>
    <dbReference type="NCBI Taxonomy" id="853"/>
    <lineage>
        <taxon>Bacteria</taxon>
        <taxon>Bacillati</taxon>
        <taxon>Bacillota</taxon>
        <taxon>Clostridia</taxon>
        <taxon>Eubacteriales</taxon>
        <taxon>Oscillospiraceae</taxon>
        <taxon>Faecalibacterium</taxon>
    </lineage>
</organism>
<evidence type="ECO:0000259" key="3">
    <source>
        <dbReference type="Pfam" id="PF00535"/>
    </source>
</evidence>
<dbReference type="AlphaFoldDB" id="A0A329TTL0"/>
<dbReference type="Pfam" id="PF00535">
    <property type="entry name" value="Glycos_transf_2"/>
    <property type="match status" value="1"/>
</dbReference>
<evidence type="ECO:0000313" key="4">
    <source>
        <dbReference type="EMBL" id="RAW53397.1"/>
    </source>
</evidence>
<evidence type="ECO:0000256" key="2">
    <source>
        <dbReference type="ARBA" id="ARBA00022679"/>
    </source>
</evidence>
<feature type="domain" description="Glycosyltransferase 2-like" evidence="3">
    <location>
        <begin position="7"/>
        <end position="123"/>
    </location>
</feature>
<protein>
    <submittedName>
        <fullName evidence="4">Glycosyl transferase family 2</fullName>
    </submittedName>
</protein>
<accession>A0A329TTL0</accession>
<dbReference type="PANTHER" id="PTHR22916">
    <property type="entry name" value="GLYCOSYLTRANSFERASE"/>
    <property type="match status" value="1"/>
</dbReference>
<dbReference type="GO" id="GO:0016757">
    <property type="term" value="F:glycosyltransferase activity"/>
    <property type="evidence" value="ECO:0007669"/>
    <property type="project" value="UniProtKB-KW"/>
</dbReference>
<keyword evidence="2 4" id="KW-0808">Transferase</keyword>
<sequence>MEMPLVSIIVPVYNAQSHLSRCLESICGQEYKNLELIVINDGSKDKSLPVCEEFRKKDSRILLVDKANSGVSDTRNLGLKLAGGKYVQFVDSDDYIAPDYTARLVEAAEKTGADLVISPYTMVIPAGASKPEQVLEKIQDDLGVMHVARPPENREYGFLPEGVYDKDTFARRLMDKPASYFYSVLWNKLYRRDILTRHDIRFTSEMRWAEDLVFNMQYIQYAEVFASIPQPGYYYVQNPQSICHTQIKPATLVQNKIQVFHYYKDLYTRLGMYEQVRPQLYKFLIDIAESTYPSGPFKKVIDEAKAYWKEHRAELEQKL</sequence>
<proteinExistence type="predicted"/>